<dbReference type="EMBL" id="JACVQF010000187">
    <property type="protein sequence ID" value="MBD0420203.1"/>
    <property type="molecule type" value="Genomic_DNA"/>
</dbReference>
<dbReference type="SUPFAM" id="SSF53597">
    <property type="entry name" value="Dihydrofolate reductase-like"/>
    <property type="match status" value="1"/>
</dbReference>
<dbReference type="RefSeq" id="WP_188181209.1">
    <property type="nucleotide sequence ID" value="NZ_JACVQF010000187.1"/>
</dbReference>
<dbReference type="Proteomes" id="UP000621210">
    <property type="component" value="Unassembled WGS sequence"/>
</dbReference>
<evidence type="ECO:0000313" key="2">
    <source>
        <dbReference type="EMBL" id="MBD0420203.1"/>
    </source>
</evidence>
<dbReference type="InterPro" id="IPR002734">
    <property type="entry name" value="RibDG_C"/>
</dbReference>
<evidence type="ECO:0000259" key="1">
    <source>
        <dbReference type="Pfam" id="PF01872"/>
    </source>
</evidence>
<reference evidence="2" key="1">
    <citation type="submission" date="2020-09" db="EMBL/GenBank/DDBJ databases">
        <title>Streptomyces grisecoloratus sp. nov., isolated from cotton soil.</title>
        <authorList>
            <person name="Xing L."/>
        </authorList>
    </citation>
    <scope>NUCLEOTIDE SEQUENCE</scope>
    <source>
        <strain evidence="2">TRM S81-3</strain>
    </source>
</reference>
<organism evidence="2 3">
    <name type="scientific">Streptomyces griseicoloratus</name>
    <dbReference type="NCBI Taxonomy" id="2752516"/>
    <lineage>
        <taxon>Bacteria</taxon>
        <taxon>Bacillati</taxon>
        <taxon>Actinomycetota</taxon>
        <taxon>Actinomycetes</taxon>
        <taxon>Kitasatosporales</taxon>
        <taxon>Streptomycetaceae</taxon>
        <taxon>Streptomyces</taxon>
    </lineage>
</organism>
<accession>A0A926QQB9</accession>
<sequence>MRKIIHFVHTSLDGNIEGPNGEFDWPAMGPELSAYSRSLMERADTFLYGRPVWEMMAGFWPNAESMSDDPHDLKFAPIWRSTPKIVFSRTLTEPGHGARVISDSKLVEEVTALKAEPGKDLLLTGGASLAAELTAHGLIDEHQVVVHPVVLGGGKALFPAPLQRLNLQLADSRTFDSQSVLLCYQPAPTVM</sequence>
<dbReference type="InterPro" id="IPR024072">
    <property type="entry name" value="DHFR-like_dom_sf"/>
</dbReference>
<dbReference type="Gene3D" id="3.40.430.10">
    <property type="entry name" value="Dihydrofolate Reductase, subunit A"/>
    <property type="match status" value="1"/>
</dbReference>
<dbReference type="PANTHER" id="PTHR38011">
    <property type="entry name" value="DIHYDROFOLATE REDUCTASE FAMILY PROTEIN (AFU_ORTHOLOGUE AFUA_8G06820)"/>
    <property type="match status" value="1"/>
</dbReference>
<name>A0A926QQB9_9ACTN</name>
<gene>
    <name evidence="2" type="ORF">H0H10_13665</name>
</gene>
<reference evidence="2" key="2">
    <citation type="submission" date="2020-09" db="EMBL/GenBank/DDBJ databases">
        <authorList>
            <person name="Luo X."/>
        </authorList>
    </citation>
    <scope>NUCLEOTIDE SEQUENCE</scope>
    <source>
        <strain evidence="2">TRM S81-3</strain>
    </source>
</reference>
<evidence type="ECO:0000313" key="3">
    <source>
        <dbReference type="Proteomes" id="UP000621210"/>
    </source>
</evidence>
<dbReference type="GO" id="GO:0009231">
    <property type="term" value="P:riboflavin biosynthetic process"/>
    <property type="evidence" value="ECO:0007669"/>
    <property type="project" value="InterPro"/>
</dbReference>
<dbReference type="AlphaFoldDB" id="A0A926QQB9"/>
<comment type="caution">
    <text evidence="2">The sequence shown here is derived from an EMBL/GenBank/DDBJ whole genome shotgun (WGS) entry which is preliminary data.</text>
</comment>
<proteinExistence type="predicted"/>
<dbReference type="GO" id="GO:0008703">
    <property type="term" value="F:5-amino-6-(5-phosphoribosylamino)uracil reductase activity"/>
    <property type="evidence" value="ECO:0007669"/>
    <property type="project" value="InterPro"/>
</dbReference>
<protein>
    <submittedName>
        <fullName evidence="2">Dihydrofolate reductase family protein</fullName>
    </submittedName>
</protein>
<dbReference type="InterPro" id="IPR050765">
    <property type="entry name" value="Riboflavin_Biosynth_HTPR"/>
</dbReference>
<keyword evidence="3" id="KW-1185">Reference proteome</keyword>
<dbReference type="PANTHER" id="PTHR38011:SF11">
    <property type="entry name" value="2,5-DIAMINO-6-RIBOSYLAMINO-4(3H)-PYRIMIDINONE 5'-PHOSPHATE REDUCTASE"/>
    <property type="match status" value="1"/>
</dbReference>
<feature type="domain" description="Bacterial bifunctional deaminase-reductase C-terminal" evidence="1">
    <location>
        <begin position="2"/>
        <end position="180"/>
    </location>
</feature>
<dbReference type="Pfam" id="PF01872">
    <property type="entry name" value="RibD_C"/>
    <property type="match status" value="1"/>
</dbReference>